<dbReference type="EMBL" id="PTIX01000001">
    <property type="protein sequence ID" value="PPK71314.1"/>
    <property type="molecule type" value="Genomic_DNA"/>
</dbReference>
<keyword evidence="2" id="KW-0808">Transferase</keyword>
<keyword evidence="1" id="KW-0175">Coiled coil</keyword>
<evidence type="ECO:0000313" key="3">
    <source>
        <dbReference type="Proteomes" id="UP000239203"/>
    </source>
</evidence>
<dbReference type="Gene3D" id="3.40.50.150">
    <property type="entry name" value="Vaccinia Virus protein VP39"/>
    <property type="match status" value="1"/>
</dbReference>
<keyword evidence="3" id="KW-1185">Reference proteome</keyword>
<dbReference type="GO" id="GO:0008168">
    <property type="term" value="F:methyltransferase activity"/>
    <property type="evidence" value="ECO:0007669"/>
    <property type="project" value="UniProtKB-KW"/>
</dbReference>
<reference evidence="2 3" key="1">
    <citation type="submission" date="2018-02" db="EMBL/GenBank/DDBJ databases">
        <title>Genomic Encyclopedia of Archaeal and Bacterial Type Strains, Phase II (KMG-II): from individual species to whole genera.</title>
        <authorList>
            <person name="Goeker M."/>
        </authorList>
    </citation>
    <scope>NUCLEOTIDE SEQUENCE [LARGE SCALE GENOMIC DNA]</scope>
    <source>
        <strain evidence="2 3">YU 961-1</strain>
    </source>
</reference>
<feature type="coiled-coil region" evidence="1">
    <location>
        <begin position="283"/>
        <end position="310"/>
    </location>
</feature>
<dbReference type="Proteomes" id="UP000239203">
    <property type="component" value="Unassembled WGS sequence"/>
</dbReference>
<keyword evidence="2" id="KW-0489">Methyltransferase</keyword>
<organism evidence="2 3">
    <name type="scientific">Actinokineospora auranticolor</name>
    <dbReference type="NCBI Taxonomy" id="155976"/>
    <lineage>
        <taxon>Bacteria</taxon>
        <taxon>Bacillati</taxon>
        <taxon>Actinomycetota</taxon>
        <taxon>Actinomycetes</taxon>
        <taxon>Pseudonocardiales</taxon>
        <taxon>Pseudonocardiaceae</taxon>
        <taxon>Actinokineospora</taxon>
    </lineage>
</organism>
<protein>
    <submittedName>
        <fullName evidence="2">Methyltransferase family protein</fullName>
    </submittedName>
</protein>
<dbReference type="AlphaFoldDB" id="A0A2S6H1H9"/>
<dbReference type="SUPFAM" id="SSF53335">
    <property type="entry name" value="S-adenosyl-L-methionine-dependent methyltransferases"/>
    <property type="match status" value="1"/>
</dbReference>
<gene>
    <name evidence="2" type="ORF">CLV40_101503</name>
</gene>
<accession>A0A2S6H1H9</accession>
<dbReference type="RefSeq" id="WP_104476425.1">
    <property type="nucleotide sequence ID" value="NZ_CP154825.1"/>
</dbReference>
<evidence type="ECO:0000313" key="2">
    <source>
        <dbReference type="EMBL" id="PPK71314.1"/>
    </source>
</evidence>
<sequence length="341" mass="37106">MNSVTTGSRTDPHAQARHARQLPVLLHSMAVFREIFAVVFAHRGVSTVVEVGVESGHVSGVYAELGATAVYGVEPSPDARVRDTFAANPALRLVERPSPEALADLPLADVYVLDGDHNYAVVREELRWIMTHAPDAVILMHDVLWPAARRDMYYEPSPLRGGDKHPASHDGPSAWHDGLSPAGFIGAGAYTVAERAGGERNGVLTAVEDALVLNPGWTFSVVPAVFGLGILVPGGAPYAEDLAEALRPYTGSELLATMENNRIALYTRVLQQQYDAAANEADRAALVDTITSQQREINRLKAELADPEAEVDRRALPWDRFRHLAGQAGRSGLSRLRRYLR</sequence>
<dbReference type="GO" id="GO:0032259">
    <property type="term" value="P:methylation"/>
    <property type="evidence" value="ECO:0007669"/>
    <property type="project" value="UniProtKB-KW"/>
</dbReference>
<comment type="caution">
    <text evidence="2">The sequence shown here is derived from an EMBL/GenBank/DDBJ whole genome shotgun (WGS) entry which is preliminary data.</text>
</comment>
<proteinExistence type="predicted"/>
<dbReference type="InterPro" id="IPR029063">
    <property type="entry name" value="SAM-dependent_MTases_sf"/>
</dbReference>
<dbReference type="Pfam" id="PF13578">
    <property type="entry name" value="Methyltransf_24"/>
    <property type="match status" value="1"/>
</dbReference>
<name>A0A2S6H1H9_9PSEU</name>
<dbReference type="OrthoDB" id="2469560at2"/>
<evidence type="ECO:0000256" key="1">
    <source>
        <dbReference type="SAM" id="Coils"/>
    </source>
</evidence>